<reference evidence="3" key="3">
    <citation type="submission" date="2025-08" db="UniProtKB">
        <authorList>
            <consortium name="RefSeq"/>
        </authorList>
    </citation>
    <scope>IDENTIFICATION</scope>
    <source>
        <strain evidence="3">CBS 342.82</strain>
    </source>
</reference>
<sequence>MIVMMVVTLQWCALHVHNGSNFSAHHHHHYLQAYIILSGGSSPLTARNCPEMEWFAHEALNLTFPVVKITTRTEHNVRLLESSDKLVHKIKIHLVEYVDVERSPPTHPPMYTIHPFQVNACNVLTPRTWKQGHGQGH</sequence>
<reference evidence="3" key="2">
    <citation type="submission" date="2020-04" db="EMBL/GenBank/DDBJ databases">
        <authorList>
            <consortium name="NCBI Genome Project"/>
        </authorList>
    </citation>
    <scope>NUCLEOTIDE SEQUENCE</scope>
    <source>
        <strain evidence="3">CBS 342.82</strain>
    </source>
</reference>
<protein>
    <submittedName>
        <fullName evidence="3">Uncharacterized protein</fullName>
    </submittedName>
</protein>
<dbReference type="RefSeq" id="XP_033457679.1">
    <property type="nucleotide sequence ID" value="XM_033606508.1"/>
</dbReference>
<evidence type="ECO:0000313" key="3">
    <source>
        <dbReference type="RefSeq" id="XP_033457679.1"/>
    </source>
</evidence>
<evidence type="ECO:0000256" key="1">
    <source>
        <dbReference type="SAM" id="SignalP"/>
    </source>
</evidence>
<reference evidence="3" key="1">
    <citation type="submission" date="2020-01" db="EMBL/GenBank/DDBJ databases">
        <authorList>
            <consortium name="DOE Joint Genome Institute"/>
            <person name="Haridas S."/>
            <person name="Albert R."/>
            <person name="Binder M."/>
            <person name="Bloem J."/>
            <person name="Labutti K."/>
            <person name="Salamov A."/>
            <person name="Andreopoulos B."/>
            <person name="Baker S.E."/>
            <person name="Barry K."/>
            <person name="Bills G."/>
            <person name="Bluhm B.H."/>
            <person name="Cannon C."/>
            <person name="Castanera R."/>
            <person name="Culley D.E."/>
            <person name="Daum C."/>
            <person name="Ezra D."/>
            <person name="Gonzalez J.B."/>
            <person name="Henrissat B."/>
            <person name="Kuo A."/>
            <person name="Liang C."/>
            <person name="Lipzen A."/>
            <person name="Lutzoni F."/>
            <person name="Magnuson J."/>
            <person name="Mondo S."/>
            <person name="Nolan M."/>
            <person name="Ohm R."/>
            <person name="Pangilinan J."/>
            <person name="Park H.-J."/>
            <person name="Ramirez L."/>
            <person name="Alfaro M."/>
            <person name="Sun H."/>
            <person name="Tritt A."/>
            <person name="Yoshinaga Y."/>
            <person name="Zwiers L.-H."/>
            <person name="Turgeon B.G."/>
            <person name="Goodwin S.B."/>
            <person name="Spatafora J.W."/>
            <person name="Crous P.W."/>
            <person name="Grigoriev I.V."/>
        </authorList>
    </citation>
    <scope>NUCLEOTIDE SEQUENCE</scope>
    <source>
        <strain evidence="3">CBS 342.82</strain>
    </source>
</reference>
<keyword evidence="2" id="KW-1185">Reference proteome</keyword>
<dbReference type="AlphaFoldDB" id="A0A6J3LYB8"/>
<accession>A0A6J3LYB8</accession>
<feature type="signal peptide" evidence="1">
    <location>
        <begin position="1"/>
        <end position="19"/>
    </location>
</feature>
<proteinExistence type="predicted"/>
<feature type="chain" id="PRO_5027083948" evidence="1">
    <location>
        <begin position="20"/>
        <end position="137"/>
    </location>
</feature>
<organism evidence="3">
    <name type="scientific">Dissoconium aciculare CBS 342.82</name>
    <dbReference type="NCBI Taxonomy" id="1314786"/>
    <lineage>
        <taxon>Eukaryota</taxon>
        <taxon>Fungi</taxon>
        <taxon>Dikarya</taxon>
        <taxon>Ascomycota</taxon>
        <taxon>Pezizomycotina</taxon>
        <taxon>Dothideomycetes</taxon>
        <taxon>Dothideomycetidae</taxon>
        <taxon>Mycosphaerellales</taxon>
        <taxon>Dissoconiaceae</taxon>
        <taxon>Dissoconium</taxon>
    </lineage>
</organism>
<dbReference type="Proteomes" id="UP000504637">
    <property type="component" value="Unplaced"/>
</dbReference>
<keyword evidence="1" id="KW-0732">Signal</keyword>
<gene>
    <name evidence="3" type="ORF">K489DRAFT_38946</name>
</gene>
<dbReference type="GeneID" id="54364308"/>
<name>A0A6J3LYB8_9PEZI</name>
<evidence type="ECO:0000313" key="2">
    <source>
        <dbReference type="Proteomes" id="UP000504637"/>
    </source>
</evidence>